<sequence>MSPPGIGSSTDASSPTSRTGVAADVVVLDGGFATQLGCHVRQPIDGDVLWSARFLASDQEAVIDTHLDFLRAGADLIITNTYQANVDLFVKHLNLTENEAFDLIKKSVSLAKTAVDRYLKEYPEARTPLVVGSVGPYGASLHDGSEYTGAYAKTTPVHAMREWHAPRIRALVEAGCDLLALETIPCRAEAEMLVNLLREEWPGVRAWLSFSVGQDGISTAFGENFQEVARHCYDLNPEQLVAVGVNCTAPRLIEPLIKGLNDQRKNNPIPLIVYPNSGESYNVSLGWINREQCEPVETYVQKWLDLGVTWVGGCCRTYAIDVTRIRREVELWKQKKSERN</sequence>
<evidence type="ECO:0000256" key="2">
    <source>
        <dbReference type="ARBA" id="ARBA00022679"/>
    </source>
</evidence>
<dbReference type="PANTHER" id="PTHR46015">
    <property type="entry name" value="ZGC:172121"/>
    <property type="match status" value="1"/>
</dbReference>
<dbReference type="Gene3D" id="3.20.20.330">
    <property type="entry name" value="Homocysteine-binding-like domain"/>
    <property type="match status" value="1"/>
</dbReference>
<keyword evidence="4 6" id="KW-0862">Zinc</keyword>
<protein>
    <recommendedName>
        <fullName evidence="7">Hcy-binding domain-containing protein</fullName>
    </recommendedName>
</protein>
<dbReference type="InterPro" id="IPR003726">
    <property type="entry name" value="HCY_dom"/>
</dbReference>
<feature type="binding site" evidence="6">
    <location>
        <position position="247"/>
    </location>
    <ligand>
        <name>Zn(2+)</name>
        <dbReference type="ChEBI" id="CHEBI:29105"/>
    </ligand>
</feature>
<feature type="binding site" evidence="6">
    <location>
        <position position="314"/>
    </location>
    <ligand>
        <name>Zn(2+)</name>
        <dbReference type="ChEBI" id="CHEBI:29105"/>
    </ligand>
</feature>
<evidence type="ECO:0000256" key="4">
    <source>
        <dbReference type="ARBA" id="ARBA00022833"/>
    </source>
</evidence>
<dbReference type="PROSITE" id="PS50970">
    <property type="entry name" value="HCY"/>
    <property type="match status" value="1"/>
</dbReference>
<keyword evidence="9" id="KW-1185">Reference proteome</keyword>
<dbReference type="GO" id="GO:0009086">
    <property type="term" value="P:methionine biosynthetic process"/>
    <property type="evidence" value="ECO:0007669"/>
    <property type="project" value="InterPro"/>
</dbReference>
<dbReference type="OrthoDB" id="261426at2759"/>
<reference evidence="8" key="2">
    <citation type="submission" date="2022-10" db="EMBL/GenBank/DDBJ databases">
        <authorList>
            <consortium name="ENA_rothamsted_submissions"/>
            <consortium name="culmorum"/>
            <person name="King R."/>
        </authorList>
    </citation>
    <scope>NUCLEOTIDE SEQUENCE</scope>
</reference>
<dbReference type="AlphaFoldDB" id="A0A9P0DE91"/>
<dbReference type="SUPFAM" id="SSF82282">
    <property type="entry name" value="Homocysteine S-methyltransferase"/>
    <property type="match status" value="1"/>
</dbReference>
<dbReference type="Proteomes" id="UP001153737">
    <property type="component" value="Chromosome 10"/>
</dbReference>
<gene>
    <name evidence="8" type="ORF">PHAECO_LOCUS1546</name>
</gene>
<dbReference type="InterPro" id="IPR017226">
    <property type="entry name" value="BHMT-like"/>
</dbReference>
<dbReference type="InterPro" id="IPR051486">
    <property type="entry name" value="Hcy_S-methyltransferase"/>
</dbReference>
<evidence type="ECO:0000313" key="9">
    <source>
        <dbReference type="Proteomes" id="UP001153737"/>
    </source>
</evidence>
<feature type="domain" description="Hcy-binding" evidence="7">
    <location>
        <begin position="14"/>
        <end position="329"/>
    </location>
</feature>
<comment type="pathway">
    <text evidence="5">Amino-acid biosynthesis; L-methionine biosynthesis via de novo pathway.</text>
</comment>
<dbReference type="GO" id="GO:0008270">
    <property type="term" value="F:zinc ion binding"/>
    <property type="evidence" value="ECO:0007669"/>
    <property type="project" value="InterPro"/>
</dbReference>
<dbReference type="FunFam" id="3.20.20.330:FF:000002">
    <property type="entry name" value="Homocysteine S-methyltransferase"/>
    <property type="match status" value="1"/>
</dbReference>
<proteinExistence type="predicted"/>
<keyword evidence="3 6" id="KW-0479">Metal-binding</keyword>
<dbReference type="PANTHER" id="PTHR46015:SF1">
    <property type="entry name" value="HOMOCYSTEINE S-METHYLTRANSFERASE-LIKE ISOFORM 1"/>
    <property type="match status" value="1"/>
</dbReference>
<name>A0A9P0DE91_PHACE</name>
<dbReference type="Pfam" id="PF02574">
    <property type="entry name" value="S-methyl_trans"/>
    <property type="match status" value="1"/>
</dbReference>
<evidence type="ECO:0000256" key="6">
    <source>
        <dbReference type="PROSITE-ProRule" id="PRU00333"/>
    </source>
</evidence>
<dbReference type="GO" id="GO:0032259">
    <property type="term" value="P:methylation"/>
    <property type="evidence" value="ECO:0007669"/>
    <property type="project" value="UniProtKB-KW"/>
</dbReference>
<accession>A0A9P0DE91</accession>
<dbReference type="InterPro" id="IPR036589">
    <property type="entry name" value="HCY_dom_sf"/>
</dbReference>
<dbReference type="GO" id="GO:0008898">
    <property type="term" value="F:S-adenosylmethionine-homocysteine S-methyltransferase activity"/>
    <property type="evidence" value="ECO:0007669"/>
    <property type="project" value="TreeGrafter"/>
</dbReference>
<comment type="cofactor">
    <cofactor evidence="6">
        <name>Zn(2+)</name>
        <dbReference type="ChEBI" id="CHEBI:29105"/>
    </cofactor>
</comment>
<keyword evidence="1 6" id="KW-0489">Methyltransferase</keyword>
<dbReference type="GO" id="GO:0033528">
    <property type="term" value="P:S-methylmethionine cycle"/>
    <property type="evidence" value="ECO:0007669"/>
    <property type="project" value="TreeGrafter"/>
</dbReference>
<evidence type="ECO:0000256" key="1">
    <source>
        <dbReference type="ARBA" id="ARBA00022603"/>
    </source>
</evidence>
<evidence type="ECO:0000256" key="3">
    <source>
        <dbReference type="ARBA" id="ARBA00022723"/>
    </source>
</evidence>
<evidence type="ECO:0000313" key="8">
    <source>
        <dbReference type="EMBL" id="CAH1117476.1"/>
    </source>
</evidence>
<evidence type="ECO:0000256" key="5">
    <source>
        <dbReference type="ARBA" id="ARBA00034478"/>
    </source>
</evidence>
<evidence type="ECO:0000259" key="7">
    <source>
        <dbReference type="PROSITE" id="PS50970"/>
    </source>
</evidence>
<feature type="binding site" evidence="6">
    <location>
        <position position="315"/>
    </location>
    <ligand>
        <name>Zn(2+)</name>
        <dbReference type="ChEBI" id="CHEBI:29105"/>
    </ligand>
</feature>
<dbReference type="PIRSF" id="PIRSF037505">
    <property type="entry name" value="Betaine_HMT"/>
    <property type="match status" value="1"/>
</dbReference>
<keyword evidence="2 6" id="KW-0808">Transferase</keyword>
<reference evidence="8" key="1">
    <citation type="submission" date="2022-01" db="EMBL/GenBank/DDBJ databases">
        <authorList>
            <person name="King R."/>
        </authorList>
    </citation>
    <scope>NUCLEOTIDE SEQUENCE</scope>
</reference>
<dbReference type="NCBIfam" id="NF007020">
    <property type="entry name" value="PRK09485.1"/>
    <property type="match status" value="1"/>
</dbReference>
<dbReference type="EMBL" id="OU896716">
    <property type="protein sequence ID" value="CAH1117476.1"/>
    <property type="molecule type" value="Genomic_DNA"/>
</dbReference>
<organism evidence="8 9">
    <name type="scientific">Phaedon cochleariae</name>
    <name type="common">Mustard beetle</name>
    <dbReference type="NCBI Taxonomy" id="80249"/>
    <lineage>
        <taxon>Eukaryota</taxon>
        <taxon>Metazoa</taxon>
        <taxon>Ecdysozoa</taxon>
        <taxon>Arthropoda</taxon>
        <taxon>Hexapoda</taxon>
        <taxon>Insecta</taxon>
        <taxon>Pterygota</taxon>
        <taxon>Neoptera</taxon>
        <taxon>Endopterygota</taxon>
        <taxon>Coleoptera</taxon>
        <taxon>Polyphaga</taxon>
        <taxon>Cucujiformia</taxon>
        <taxon>Chrysomeloidea</taxon>
        <taxon>Chrysomelidae</taxon>
        <taxon>Chrysomelinae</taxon>
        <taxon>Chrysomelini</taxon>
        <taxon>Phaedon</taxon>
    </lineage>
</organism>